<dbReference type="InterPro" id="IPR026741">
    <property type="entry name" value="SNO"/>
</dbReference>
<reference evidence="4 5" key="1">
    <citation type="journal article" date="2024" name="Nat. Commun.">
        <title>Phylogenomics reveals the evolutionary origins of lichenization in chlorophyte algae.</title>
        <authorList>
            <person name="Puginier C."/>
            <person name="Libourel C."/>
            <person name="Otte J."/>
            <person name="Skaloud P."/>
            <person name="Haon M."/>
            <person name="Grisel S."/>
            <person name="Petersen M."/>
            <person name="Berrin J.G."/>
            <person name="Delaux P.M."/>
            <person name="Dal Grande F."/>
            <person name="Keller J."/>
        </authorList>
    </citation>
    <scope>NUCLEOTIDE SEQUENCE [LARGE SCALE GENOMIC DNA]</scope>
    <source>
        <strain evidence="4 5">SAG 245.80</strain>
    </source>
</reference>
<dbReference type="InterPro" id="IPR011011">
    <property type="entry name" value="Znf_FYVE_PHD"/>
</dbReference>
<keyword evidence="1" id="KW-0863">Zinc-finger</keyword>
<dbReference type="GO" id="GO:0006355">
    <property type="term" value="P:regulation of DNA-templated transcription"/>
    <property type="evidence" value="ECO:0007669"/>
    <property type="project" value="InterPro"/>
</dbReference>
<feature type="domain" description="FAS1" evidence="3">
    <location>
        <begin position="371"/>
        <end position="513"/>
    </location>
</feature>
<dbReference type="PROSITE" id="PS50213">
    <property type="entry name" value="FAS1"/>
    <property type="match status" value="1"/>
</dbReference>
<keyword evidence="2" id="KW-0862">Zinc</keyword>
<organism evidence="4 5">
    <name type="scientific">Elliptochloris bilobata</name>
    <dbReference type="NCBI Taxonomy" id="381761"/>
    <lineage>
        <taxon>Eukaryota</taxon>
        <taxon>Viridiplantae</taxon>
        <taxon>Chlorophyta</taxon>
        <taxon>core chlorophytes</taxon>
        <taxon>Trebouxiophyceae</taxon>
        <taxon>Trebouxiophyceae incertae sedis</taxon>
        <taxon>Elliptochloris clade</taxon>
        <taxon>Elliptochloris</taxon>
    </lineage>
</organism>
<dbReference type="Gene3D" id="3.30.40.10">
    <property type="entry name" value="Zinc/RING finger domain, C3HC4 (zinc finger)"/>
    <property type="match status" value="1"/>
</dbReference>
<name>A0AAW1RR54_9CHLO</name>
<dbReference type="GO" id="GO:0031490">
    <property type="term" value="F:chromatin DNA binding"/>
    <property type="evidence" value="ECO:0007669"/>
    <property type="project" value="TreeGrafter"/>
</dbReference>
<evidence type="ECO:0000259" key="3">
    <source>
        <dbReference type="PROSITE" id="PS50213"/>
    </source>
</evidence>
<evidence type="ECO:0000313" key="4">
    <source>
        <dbReference type="EMBL" id="KAK9836262.1"/>
    </source>
</evidence>
<dbReference type="GO" id="GO:0005634">
    <property type="term" value="C:nucleus"/>
    <property type="evidence" value="ECO:0007669"/>
    <property type="project" value="TreeGrafter"/>
</dbReference>
<dbReference type="SUPFAM" id="SSF57903">
    <property type="entry name" value="FYVE/PHD zinc finger"/>
    <property type="match status" value="1"/>
</dbReference>
<dbReference type="InterPro" id="IPR026937">
    <property type="entry name" value="SBNO_Helicase_C_dom"/>
</dbReference>
<dbReference type="Pfam" id="PF13871">
    <property type="entry name" value="Helicase_C_4"/>
    <property type="match status" value="1"/>
</dbReference>
<dbReference type="SUPFAM" id="SSF82153">
    <property type="entry name" value="FAS1 domain"/>
    <property type="match status" value="1"/>
</dbReference>
<dbReference type="InterPro" id="IPR013083">
    <property type="entry name" value="Znf_RING/FYVE/PHD"/>
</dbReference>
<sequence length="622" mass="65271">MEYFLCMLARLSDVSMVVSSSHAMFGFAPHETGSKKVSTFLNRILALRMVDQASIFSVFSQYLDAHIAEAKSRAAYDDGIVTLKAESIELEDNKLIHEEPGTGCRGGCAVGGARLTADMDVSDNEGAKCGACGSGRAKSLLLCDGTSPSGRACPHAYHTTCLDRPLDAIPAGDWLSAPVTAARVGSGTSGRAGGLSMAELATRQKVAAAQMELEAKRRVHSYDFTVDNCVHCASCTATSRGDACTFGKRIRSEVLVTGSVLPIWQTLFYVVGHSSYDKRGRKRPKILHTKLSANSQVVVGMPICAEDAITLRRSLRDVEQERAGGGLDGWGESPPARRGQLTKGAYACNRRRLQQGEQGPVDFLSPESPVCRTPWQVISNAPGLSFLSNAVLKAGLTSKLDDASANATLFAPVDAGWADLLRSLNKTTAQLLADPTLLPIVLDHVVPGARKAPDLASGVPLATVLQESLMPALLTAPDNTTRLQIRTEQSLANVVKFDTSACQTVVHEVDQVLVPAFLAASADGPAITLVLGSGTRFRMEYPPVVRSKPPIKSLRGSAAAASLASILIPPFGGSGGLAEGGAPGPDAYGRVGWGGPLTASKGLTDAGVRYSVLAAPSAPAPA</sequence>
<proteinExistence type="predicted"/>
<accession>A0AAW1RR54</accession>
<dbReference type="InterPro" id="IPR000782">
    <property type="entry name" value="FAS1_domain"/>
</dbReference>
<evidence type="ECO:0000313" key="5">
    <source>
        <dbReference type="Proteomes" id="UP001445335"/>
    </source>
</evidence>
<dbReference type="Gene3D" id="2.30.180.10">
    <property type="entry name" value="FAS1 domain"/>
    <property type="match status" value="1"/>
</dbReference>
<protein>
    <recommendedName>
        <fullName evidence="3">FAS1 domain-containing protein</fullName>
    </recommendedName>
</protein>
<dbReference type="AlphaFoldDB" id="A0AAW1RR54"/>
<gene>
    <name evidence="4" type="ORF">WJX81_000322</name>
</gene>
<dbReference type="PANTHER" id="PTHR12706:SF30">
    <property type="entry name" value="PROTEIN STRAWBERRY NOTCH-RELATED"/>
    <property type="match status" value="1"/>
</dbReference>
<keyword evidence="1" id="KW-0479">Metal-binding</keyword>
<evidence type="ECO:0000256" key="2">
    <source>
        <dbReference type="ARBA" id="ARBA00022833"/>
    </source>
</evidence>
<dbReference type="GO" id="GO:0008270">
    <property type="term" value="F:zinc ion binding"/>
    <property type="evidence" value="ECO:0007669"/>
    <property type="project" value="UniProtKB-KW"/>
</dbReference>
<keyword evidence="5" id="KW-1185">Reference proteome</keyword>
<dbReference type="EMBL" id="JALJOU010000025">
    <property type="protein sequence ID" value="KAK9836262.1"/>
    <property type="molecule type" value="Genomic_DNA"/>
</dbReference>
<dbReference type="SMART" id="SM00554">
    <property type="entry name" value="FAS1"/>
    <property type="match status" value="1"/>
</dbReference>
<dbReference type="InterPro" id="IPR036378">
    <property type="entry name" value="FAS1_dom_sf"/>
</dbReference>
<dbReference type="PANTHER" id="PTHR12706">
    <property type="entry name" value="STRAWBERRY NOTCH-RELATED"/>
    <property type="match status" value="1"/>
</dbReference>
<dbReference type="GO" id="GO:0042393">
    <property type="term" value="F:histone binding"/>
    <property type="evidence" value="ECO:0007669"/>
    <property type="project" value="TreeGrafter"/>
</dbReference>
<dbReference type="Pfam" id="PF02469">
    <property type="entry name" value="Fasciclin"/>
    <property type="match status" value="1"/>
</dbReference>
<dbReference type="Proteomes" id="UP001445335">
    <property type="component" value="Unassembled WGS sequence"/>
</dbReference>
<comment type="caution">
    <text evidence="4">The sequence shown here is derived from an EMBL/GenBank/DDBJ whole genome shotgun (WGS) entry which is preliminary data.</text>
</comment>
<evidence type="ECO:0000256" key="1">
    <source>
        <dbReference type="ARBA" id="ARBA00022771"/>
    </source>
</evidence>